<dbReference type="AlphaFoldDB" id="A0A1M5F405"/>
<organism evidence="1 2">
    <name type="scientific">Flavobacterium segetis</name>
    <dbReference type="NCBI Taxonomy" id="271157"/>
    <lineage>
        <taxon>Bacteria</taxon>
        <taxon>Pseudomonadati</taxon>
        <taxon>Bacteroidota</taxon>
        <taxon>Flavobacteriia</taxon>
        <taxon>Flavobacteriales</taxon>
        <taxon>Flavobacteriaceae</taxon>
        <taxon>Flavobacterium</taxon>
    </lineage>
</organism>
<dbReference type="EMBL" id="FQWE01000002">
    <property type="protein sequence ID" value="SHF85891.1"/>
    <property type="molecule type" value="Genomic_DNA"/>
</dbReference>
<dbReference type="OrthoDB" id="964341at2"/>
<proteinExistence type="predicted"/>
<reference evidence="2" key="1">
    <citation type="submission" date="2016-11" db="EMBL/GenBank/DDBJ databases">
        <authorList>
            <person name="Varghese N."/>
            <person name="Submissions S."/>
        </authorList>
    </citation>
    <scope>NUCLEOTIDE SEQUENCE [LARGE SCALE GENOMIC DNA]</scope>
    <source>
        <strain evidence="2">DSM 19741</strain>
    </source>
</reference>
<dbReference type="SUPFAM" id="SSF88723">
    <property type="entry name" value="PIN domain-like"/>
    <property type="match status" value="1"/>
</dbReference>
<name>A0A1M5F405_9FLAO</name>
<dbReference type="InterPro" id="IPR029060">
    <property type="entry name" value="PIN-like_dom_sf"/>
</dbReference>
<dbReference type="STRING" id="271157.SAMN05444396_102103"/>
<evidence type="ECO:0008006" key="3">
    <source>
        <dbReference type="Google" id="ProtNLM"/>
    </source>
</evidence>
<keyword evidence="2" id="KW-1185">Reference proteome</keyword>
<sequence>MIIVDSNALIVLLIGTIDPKLFKTHKATSIYDEDDFHELLNVIEDFKEIIVLPNIWTEVDNLLNTFGGNYKYPYIQKIREVIKITSENYIDSKKGCELESFSQIGLTDSLVLEQAKSCKILITSDSQLSDYAIAYGIKVYDLVKVKNEKLR</sequence>
<dbReference type="Proteomes" id="UP000184036">
    <property type="component" value="Unassembled WGS sequence"/>
</dbReference>
<dbReference type="RefSeq" id="WP_072988033.1">
    <property type="nucleotide sequence ID" value="NZ_FQWE01000002.1"/>
</dbReference>
<evidence type="ECO:0000313" key="1">
    <source>
        <dbReference type="EMBL" id="SHF85891.1"/>
    </source>
</evidence>
<gene>
    <name evidence="1" type="ORF">SAMN05444396_102103</name>
</gene>
<accession>A0A1M5F405</accession>
<evidence type="ECO:0000313" key="2">
    <source>
        <dbReference type="Proteomes" id="UP000184036"/>
    </source>
</evidence>
<protein>
    <recommendedName>
        <fullName evidence="3">PIN domain-containing protein</fullName>
    </recommendedName>
</protein>